<sequence length="142" mass="16513">MQGVYYRIPFDFESLTEKKDAEKISLETSIHQHIFLLATTSFGECKFDETYGSEIWEMDFDIMKSDNSLKEFIADALKKSVTTYERRIRLEDVEVTINDHNLGTLGKRRMKKKVSISIKGTVLETNRPFMFSNSFFVGPLSY</sequence>
<accession>A0A0Q3HNY2</accession>
<dbReference type="RefSeq" id="WP_056017886.1">
    <property type="nucleotide sequence ID" value="NZ_LLYZ01000021.1"/>
</dbReference>
<protein>
    <submittedName>
        <fullName evidence="2">Lysozyme</fullName>
    </submittedName>
</protein>
<proteinExistence type="predicted"/>
<keyword evidence="3" id="KW-1185">Reference proteome</keyword>
<dbReference type="SUPFAM" id="SSF160719">
    <property type="entry name" value="gpW/gp25-like"/>
    <property type="match status" value="1"/>
</dbReference>
<dbReference type="AlphaFoldDB" id="A0A0Q3HNY2"/>
<evidence type="ECO:0000259" key="1">
    <source>
        <dbReference type="Pfam" id="PF04965"/>
    </source>
</evidence>
<dbReference type="EMBL" id="LLYZ01000021">
    <property type="protein sequence ID" value="KQK24365.1"/>
    <property type="molecule type" value="Genomic_DNA"/>
</dbReference>
<dbReference type="Proteomes" id="UP000051682">
    <property type="component" value="Unassembled WGS sequence"/>
</dbReference>
<evidence type="ECO:0000313" key="2">
    <source>
        <dbReference type="EMBL" id="KQK24365.1"/>
    </source>
</evidence>
<name>A0A0Q3HNY2_9FLAO</name>
<dbReference type="STRING" id="452084.AR438_17200"/>
<reference evidence="2 3" key="1">
    <citation type="submission" date="2015-10" db="EMBL/GenBank/DDBJ databases">
        <title>Chryseobacterium aquaticum genome.</title>
        <authorList>
            <person name="Newman J.D."/>
            <person name="Ferguson M.B."/>
            <person name="Miller J.R."/>
        </authorList>
    </citation>
    <scope>NUCLEOTIDE SEQUENCE [LARGE SCALE GENOMIC DNA]</scope>
    <source>
        <strain evidence="2 3">KCTC 12483</strain>
    </source>
</reference>
<dbReference type="InterPro" id="IPR007048">
    <property type="entry name" value="IraD/Gp25-like"/>
</dbReference>
<evidence type="ECO:0000313" key="3">
    <source>
        <dbReference type="Proteomes" id="UP000051682"/>
    </source>
</evidence>
<gene>
    <name evidence="2" type="ORF">AR438_17200</name>
</gene>
<organism evidence="2 3">
    <name type="scientific">Chryseobacterium aquaticum</name>
    <dbReference type="NCBI Taxonomy" id="452084"/>
    <lineage>
        <taxon>Bacteria</taxon>
        <taxon>Pseudomonadati</taxon>
        <taxon>Bacteroidota</taxon>
        <taxon>Flavobacteriia</taxon>
        <taxon>Flavobacteriales</taxon>
        <taxon>Weeksellaceae</taxon>
        <taxon>Chryseobacterium group</taxon>
        <taxon>Chryseobacterium</taxon>
    </lineage>
</organism>
<dbReference type="Pfam" id="PF04965">
    <property type="entry name" value="GPW_gp25"/>
    <property type="match status" value="1"/>
</dbReference>
<comment type="caution">
    <text evidence="2">The sequence shown here is derived from an EMBL/GenBank/DDBJ whole genome shotgun (WGS) entry which is preliminary data.</text>
</comment>
<dbReference type="Gene3D" id="3.10.450.40">
    <property type="match status" value="1"/>
</dbReference>
<feature type="domain" description="IraD/Gp25-like" evidence="1">
    <location>
        <begin position="25"/>
        <end position="126"/>
    </location>
</feature>
<dbReference type="OrthoDB" id="1161413at2"/>